<keyword evidence="4" id="KW-0804">Transcription</keyword>
<dbReference type="Gene3D" id="3.10.20.90">
    <property type="entry name" value="Phosphatidylinositol 3-kinase Catalytic Subunit, Chain A, domain 1"/>
    <property type="match status" value="1"/>
</dbReference>
<gene>
    <name evidence="6" type="ORF">TSUD_132170</name>
</gene>
<dbReference type="Pfam" id="PF01535">
    <property type="entry name" value="PPR"/>
    <property type="match status" value="1"/>
</dbReference>
<keyword evidence="4" id="KW-0678">Repressor</keyword>
<dbReference type="GO" id="GO:0009734">
    <property type="term" value="P:auxin-activated signaling pathway"/>
    <property type="evidence" value="ECO:0007669"/>
    <property type="project" value="UniProtKB-UniRule"/>
</dbReference>
<protein>
    <recommendedName>
        <fullName evidence="4">Auxin-induced protein</fullName>
    </recommendedName>
</protein>
<dbReference type="InterPro" id="IPR011990">
    <property type="entry name" value="TPR-like_helical_dom_sf"/>
</dbReference>
<dbReference type="Pfam" id="PF12854">
    <property type="entry name" value="PPR_1"/>
    <property type="match status" value="1"/>
</dbReference>
<comment type="subcellular location">
    <subcellularLocation>
        <location evidence="4">Nucleus</location>
    </subcellularLocation>
</comment>
<dbReference type="GO" id="GO:0005634">
    <property type="term" value="C:nucleus"/>
    <property type="evidence" value="ECO:0007669"/>
    <property type="project" value="UniProtKB-SubCell"/>
</dbReference>
<feature type="repeat" description="PPR" evidence="3">
    <location>
        <begin position="122"/>
        <end position="156"/>
    </location>
</feature>
<feature type="domain" description="AUX/IAA" evidence="5">
    <location>
        <begin position="300"/>
        <end position="352"/>
    </location>
</feature>
<keyword evidence="4" id="KW-0927">Auxin signaling pathway</keyword>
<dbReference type="PROSITE" id="PS51375">
    <property type="entry name" value="PPR"/>
    <property type="match status" value="7"/>
</dbReference>
<dbReference type="NCBIfam" id="TIGR00756">
    <property type="entry name" value="PPR"/>
    <property type="match status" value="6"/>
</dbReference>
<feature type="repeat" description="PPR" evidence="3">
    <location>
        <begin position="227"/>
        <end position="261"/>
    </location>
</feature>
<keyword evidence="4" id="KW-0539">Nucleus</keyword>
<feature type="repeat" description="PPR" evidence="3">
    <location>
        <begin position="157"/>
        <end position="191"/>
    </location>
</feature>
<dbReference type="InterPro" id="IPR002885">
    <property type="entry name" value="PPR_rpt"/>
</dbReference>
<evidence type="ECO:0000256" key="2">
    <source>
        <dbReference type="ARBA" id="ARBA00022737"/>
    </source>
</evidence>
<comment type="subunit">
    <text evidence="4">Homodimers and heterodimers.</text>
</comment>
<dbReference type="PANTHER" id="PTHR46128">
    <property type="entry name" value="MITOCHONDRIAL GROUP I INTRON SPLICING FACTOR CCM1"/>
    <property type="match status" value="1"/>
</dbReference>
<evidence type="ECO:0000313" key="7">
    <source>
        <dbReference type="Proteomes" id="UP000242715"/>
    </source>
</evidence>
<name>A0A2Z6MDI3_TRISU</name>
<evidence type="ECO:0000256" key="3">
    <source>
        <dbReference type="PROSITE-ProRule" id="PRU00708"/>
    </source>
</evidence>
<evidence type="ECO:0000256" key="4">
    <source>
        <dbReference type="RuleBase" id="RU004549"/>
    </source>
</evidence>
<keyword evidence="2" id="KW-0677">Repeat</keyword>
<dbReference type="Pfam" id="PF13041">
    <property type="entry name" value="PPR_2"/>
    <property type="match status" value="3"/>
</dbReference>
<dbReference type="Proteomes" id="UP000242715">
    <property type="component" value="Unassembled WGS sequence"/>
</dbReference>
<dbReference type="InterPro" id="IPR050872">
    <property type="entry name" value="PPR_P_subfamily"/>
</dbReference>
<dbReference type="InterPro" id="IPR033389">
    <property type="entry name" value="AUX/IAA_dom"/>
</dbReference>
<dbReference type="OrthoDB" id="185373at2759"/>
<proteinExistence type="inferred from homology"/>
<feature type="repeat" description="PPR" evidence="3">
    <location>
        <begin position="192"/>
        <end position="226"/>
    </location>
</feature>
<dbReference type="AlphaFoldDB" id="A0A2Z6MDI3"/>
<comment type="function">
    <text evidence="4">Aux/IAA proteins are short-lived transcriptional factors that function as repressors of early auxin response genes at low auxin concentrations.</text>
</comment>
<evidence type="ECO:0000256" key="1">
    <source>
        <dbReference type="ARBA" id="ARBA00007626"/>
    </source>
</evidence>
<accession>A0A2Z6MDI3</accession>
<feature type="repeat" description="PPR" evidence="3">
    <location>
        <begin position="9"/>
        <end position="43"/>
    </location>
</feature>
<evidence type="ECO:0000313" key="6">
    <source>
        <dbReference type="EMBL" id="GAU12607.1"/>
    </source>
</evidence>
<sequence>MTQSGISPDVWSYNILMHCLFKLGKPDEANQVFKDIVERGEVNLQRNGFVPQVLTYNAMINGLCKAKRLADVRRLLTEFCDYGYEPNEITYTTVMKCCFRCGKLEQGLDILSEMRSKGYTFDGFAYCTVVAALVKTGRIEEADENAEKMMSNGLVPDLASYNTIINLLCKQKRFDEALKLVDEIERQGIKCDQYTHTIIIHGFCKHENFTDAKKHLDYMNTLGFGFNLVAYNCYLDCLGKAGHIDEAVKVFDTMEVKDSFTCTILVHNLCRAKKFIFASKLLVFYIKSGFQILRATQRAVIEGKFGTHGALGREMLSVSKLCNLLYGSEYILTYDNKDGDWMLVGDVPLESYWTLVLGNVESRHEEIMALAMYPE</sequence>
<dbReference type="Pfam" id="PF02309">
    <property type="entry name" value="AUX_IAA"/>
    <property type="match status" value="1"/>
</dbReference>
<feature type="repeat" description="PPR" evidence="3">
    <location>
        <begin position="87"/>
        <end position="121"/>
    </location>
</feature>
<dbReference type="Gene3D" id="1.25.40.10">
    <property type="entry name" value="Tetratricopeptide repeat domain"/>
    <property type="match status" value="3"/>
</dbReference>
<dbReference type="PANTHER" id="PTHR46128:SF307">
    <property type="entry name" value="PENTACOTRIPEPTIDE-REPEAT REGION OF PRORP DOMAIN-CONTAINING PROTEIN"/>
    <property type="match status" value="1"/>
</dbReference>
<keyword evidence="7" id="KW-1185">Reference proteome</keyword>
<reference evidence="7" key="1">
    <citation type="journal article" date="2017" name="Front. Plant Sci.">
        <title>Climate Clever Clovers: New Paradigm to Reduce the Environmental Footprint of Ruminants by Breeding Low Methanogenic Forages Utilizing Haplotype Variation.</title>
        <authorList>
            <person name="Kaur P."/>
            <person name="Appels R."/>
            <person name="Bayer P.E."/>
            <person name="Keeble-Gagnere G."/>
            <person name="Wang J."/>
            <person name="Hirakawa H."/>
            <person name="Shirasawa K."/>
            <person name="Vercoe P."/>
            <person name="Stefanova K."/>
            <person name="Durmic Z."/>
            <person name="Nichols P."/>
            <person name="Revell C."/>
            <person name="Isobe S.N."/>
            <person name="Edwards D."/>
            <person name="Erskine W."/>
        </authorList>
    </citation>
    <scope>NUCLEOTIDE SEQUENCE [LARGE SCALE GENOMIC DNA]</scope>
    <source>
        <strain evidence="7">cv. Daliak</strain>
    </source>
</reference>
<comment type="similarity">
    <text evidence="4">Belongs to the Aux/IAA family.</text>
</comment>
<evidence type="ECO:0000259" key="5">
    <source>
        <dbReference type="Pfam" id="PF02309"/>
    </source>
</evidence>
<keyword evidence="4" id="KW-0805">Transcription regulation</keyword>
<dbReference type="SUPFAM" id="SSF81901">
    <property type="entry name" value="HCP-like"/>
    <property type="match status" value="1"/>
</dbReference>
<comment type="similarity">
    <text evidence="1">Belongs to the PPR family. P subfamily.</text>
</comment>
<feature type="repeat" description="PPR" evidence="3">
    <location>
        <begin position="52"/>
        <end position="86"/>
    </location>
</feature>
<organism evidence="6 7">
    <name type="scientific">Trifolium subterraneum</name>
    <name type="common">Subterranean clover</name>
    <dbReference type="NCBI Taxonomy" id="3900"/>
    <lineage>
        <taxon>Eukaryota</taxon>
        <taxon>Viridiplantae</taxon>
        <taxon>Streptophyta</taxon>
        <taxon>Embryophyta</taxon>
        <taxon>Tracheophyta</taxon>
        <taxon>Spermatophyta</taxon>
        <taxon>Magnoliopsida</taxon>
        <taxon>eudicotyledons</taxon>
        <taxon>Gunneridae</taxon>
        <taxon>Pentapetalae</taxon>
        <taxon>rosids</taxon>
        <taxon>fabids</taxon>
        <taxon>Fabales</taxon>
        <taxon>Fabaceae</taxon>
        <taxon>Papilionoideae</taxon>
        <taxon>50 kb inversion clade</taxon>
        <taxon>NPAAA clade</taxon>
        <taxon>Hologalegina</taxon>
        <taxon>IRL clade</taxon>
        <taxon>Trifolieae</taxon>
        <taxon>Trifolium</taxon>
    </lineage>
</organism>
<dbReference type="EMBL" id="DF973124">
    <property type="protein sequence ID" value="GAU12607.1"/>
    <property type="molecule type" value="Genomic_DNA"/>
</dbReference>